<evidence type="ECO:0000256" key="4">
    <source>
        <dbReference type="ARBA" id="ARBA00022729"/>
    </source>
</evidence>
<evidence type="ECO:0000256" key="11">
    <source>
        <dbReference type="SAM" id="SignalP"/>
    </source>
</evidence>
<evidence type="ECO:0000256" key="1">
    <source>
        <dbReference type="ARBA" id="ARBA00004613"/>
    </source>
</evidence>
<protein>
    <submittedName>
        <fullName evidence="12">Rhamnogalacturonase</fullName>
    </submittedName>
</protein>
<sequence length="444" mass="47246">MHVSQFLFGVLTALPVVVGQLSGKVGPLTSVAIKTTKKTCNVLDFGAKADKTTDLGPPLISAFAACKTGGLVVIPSGEYAMKTWATLNGGKAWALQLDGVIYRTGTGEANMLMISNANDFEMFSSNGKGAIQGNGYEIHAKGSRNGARLLRLEKVTNYSVHDLILVDAPMFHFVMSTCTNGEAYNLAIRGGDWGGLDGVDVWGNNIWIHDVMVTNKDECVTVKSPSQNILIENIHCNWSGGCAIGSLGKDTAISQIHYKNVYTWKSNQMIMIKSHGGSGYLEDSVFENFIGRGNAYSLDIDQYWSSMSAIEGNGVQLSNLTFKNWKGTLANGAQRGPIKVACADGAPCTDITITDLAMWTETGSKQIYSCRSGYGSGFCLKPGTGKSYAATTSTQTIAPTGYSAASMKEDLKTAFGTTVSIPIPTLPASYYPGVAPYSKIAGST</sequence>
<dbReference type="GO" id="GO:0005576">
    <property type="term" value="C:extracellular region"/>
    <property type="evidence" value="ECO:0007669"/>
    <property type="project" value="UniProtKB-SubCell"/>
</dbReference>
<dbReference type="Proteomes" id="UP000700596">
    <property type="component" value="Unassembled WGS sequence"/>
</dbReference>
<keyword evidence="13" id="KW-1185">Reference proteome</keyword>
<dbReference type="PANTHER" id="PTHR31736">
    <property type="match status" value="1"/>
</dbReference>
<evidence type="ECO:0000313" key="12">
    <source>
        <dbReference type="EMBL" id="KAH7135301.1"/>
    </source>
</evidence>
<accession>A0A9P9IWY3</accession>
<keyword evidence="3" id="KW-0964">Secreted</keyword>
<dbReference type="InterPro" id="IPR011050">
    <property type="entry name" value="Pectin_lyase_fold/virulence"/>
</dbReference>
<evidence type="ECO:0000256" key="7">
    <source>
        <dbReference type="ARBA" id="ARBA00023180"/>
    </source>
</evidence>
<evidence type="ECO:0000256" key="3">
    <source>
        <dbReference type="ARBA" id="ARBA00022525"/>
    </source>
</evidence>
<keyword evidence="8 10" id="KW-0326">Glycosidase</keyword>
<dbReference type="OrthoDB" id="2268901at2759"/>
<comment type="caution">
    <text evidence="12">The sequence shown here is derived from an EMBL/GenBank/DDBJ whole genome shotgun (WGS) entry which is preliminary data.</text>
</comment>
<keyword evidence="4 11" id="KW-0732">Signal</keyword>
<dbReference type="EMBL" id="JAGMWT010000002">
    <property type="protein sequence ID" value="KAH7135301.1"/>
    <property type="molecule type" value="Genomic_DNA"/>
</dbReference>
<dbReference type="SUPFAM" id="SSF51126">
    <property type="entry name" value="Pectin lyase-like"/>
    <property type="match status" value="1"/>
</dbReference>
<dbReference type="InterPro" id="IPR000743">
    <property type="entry name" value="Glyco_hydro_28"/>
</dbReference>
<evidence type="ECO:0000256" key="5">
    <source>
        <dbReference type="ARBA" id="ARBA00022801"/>
    </source>
</evidence>
<keyword evidence="9" id="KW-0961">Cell wall biogenesis/degradation</keyword>
<dbReference type="GO" id="GO:0004650">
    <property type="term" value="F:polygalacturonase activity"/>
    <property type="evidence" value="ECO:0007669"/>
    <property type="project" value="InterPro"/>
</dbReference>
<dbReference type="GO" id="GO:0071555">
    <property type="term" value="P:cell wall organization"/>
    <property type="evidence" value="ECO:0007669"/>
    <property type="project" value="UniProtKB-KW"/>
</dbReference>
<dbReference type="GO" id="GO:0046576">
    <property type="term" value="F:rhamnogalacturonan alpha-L-rhamnopyranosyl-(1-&gt;4)-alpha-D-galactopyranosyluronide lyase activity"/>
    <property type="evidence" value="ECO:0007669"/>
    <property type="project" value="UniProtKB-ARBA"/>
</dbReference>
<name>A0A9P9IWY3_9PLEO</name>
<organism evidence="12 13">
    <name type="scientific">Dendryphion nanum</name>
    <dbReference type="NCBI Taxonomy" id="256645"/>
    <lineage>
        <taxon>Eukaryota</taxon>
        <taxon>Fungi</taxon>
        <taxon>Dikarya</taxon>
        <taxon>Ascomycota</taxon>
        <taxon>Pezizomycotina</taxon>
        <taxon>Dothideomycetes</taxon>
        <taxon>Pleosporomycetidae</taxon>
        <taxon>Pleosporales</taxon>
        <taxon>Torulaceae</taxon>
        <taxon>Dendryphion</taxon>
    </lineage>
</organism>
<evidence type="ECO:0000256" key="9">
    <source>
        <dbReference type="ARBA" id="ARBA00023316"/>
    </source>
</evidence>
<evidence type="ECO:0000256" key="10">
    <source>
        <dbReference type="RuleBase" id="RU361169"/>
    </source>
</evidence>
<evidence type="ECO:0000313" key="13">
    <source>
        <dbReference type="Proteomes" id="UP000700596"/>
    </source>
</evidence>
<reference evidence="12" key="1">
    <citation type="journal article" date="2021" name="Nat. Commun.">
        <title>Genetic determinants of endophytism in the Arabidopsis root mycobiome.</title>
        <authorList>
            <person name="Mesny F."/>
            <person name="Miyauchi S."/>
            <person name="Thiergart T."/>
            <person name="Pickel B."/>
            <person name="Atanasova L."/>
            <person name="Karlsson M."/>
            <person name="Huettel B."/>
            <person name="Barry K.W."/>
            <person name="Haridas S."/>
            <person name="Chen C."/>
            <person name="Bauer D."/>
            <person name="Andreopoulos W."/>
            <person name="Pangilinan J."/>
            <person name="LaButti K."/>
            <person name="Riley R."/>
            <person name="Lipzen A."/>
            <person name="Clum A."/>
            <person name="Drula E."/>
            <person name="Henrissat B."/>
            <person name="Kohler A."/>
            <person name="Grigoriev I.V."/>
            <person name="Martin F.M."/>
            <person name="Hacquard S."/>
        </authorList>
    </citation>
    <scope>NUCLEOTIDE SEQUENCE</scope>
    <source>
        <strain evidence="12">MPI-CAGE-CH-0243</strain>
    </source>
</reference>
<keyword evidence="7" id="KW-0325">Glycoprotein</keyword>
<keyword evidence="5 10" id="KW-0378">Hydrolase</keyword>
<dbReference type="PANTHER" id="PTHR31736:SF19">
    <property type="entry name" value="PECTIN LYASE SUPERFAMILY PROTEIN-RELATED"/>
    <property type="match status" value="1"/>
</dbReference>
<keyword evidence="6" id="KW-1015">Disulfide bond</keyword>
<proteinExistence type="inferred from homology"/>
<evidence type="ECO:0000256" key="6">
    <source>
        <dbReference type="ARBA" id="ARBA00023157"/>
    </source>
</evidence>
<dbReference type="Pfam" id="PF00295">
    <property type="entry name" value="Glyco_hydro_28"/>
    <property type="match status" value="1"/>
</dbReference>
<evidence type="ECO:0000256" key="2">
    <source>
        <dbReference type="ARBA" id="ARBA00008834"/>
    </source>
</evidence>
<evidence type="ECO:0000256" key="8">
    <source>
        <dbReference type="ARBA" id="ARBA00023295"/>
    </source>
</evidence>
<dbReference type="AlphaFoldDB" id="A0A9P9IWY3"/>
<comment type="similarity">
    <text evidence="2 10">Belongs to the glycosyl hydrolase 28 family.</text>
</comment>
<gene>
    <name evidence="12" type="ORF">B0J11DRAFT_478967</name>
</gene>
<dbReference type="Gene3D" id="2.160.20.10">
    <property type="entry name" value="Single-stranded right-handed beta-helix, Pectin lyase-like"/>
    <property type="match status" value="1"/>
</dbReference>
<dbReference type="InterPro" id="IPR012334">
    <property type="entry name" value="Pectin_lyas_fold"/>
</dbReference>
<comment type="subcellular location">
    <subcellularLocation>
        <location evidence="1">Secreted</location>
    </subcellularLocation>
</comment>
<dbReference type="GO" id="GO:0005975">
    <property type="term" value="P:carbohydrate metabolic process"/>
    <property type="evidence" value="ECO:0007669"/>
    <property type="project" value="InterPro"/>
</dbReference>
<feature type="signal peptide" evidence="11">
    <location>
        <begin position="1"/>
        <end position="19"/>
    </location>
</feature>
<feature type="chain" id="PRO_5040146205" evidence="11">
    <location>
        <begin position="20"/>
        <end position="444"/>
    </location>
</feature>